<dbReference type="PANTHER" id="PTHR38785">
    <property type="entry name" value="HOMOLOG OF VIRK"/>
    <property type="match status" value="1"/>
</dbReference>
<dbReference type="AlphaFoldDB" id="A0A0F1BG79"/>
<dbReference type="InterPro" id="IPR007488">
    <property type="entry name" value="DUF535"/>
</dbReference>
<accession>A0A0F1BG79</accession>
<organism evidence="1 2">
    <name type="scientific">Enterobacter sichuanensis</name>
    <dbReference type="NCBI Taxonomy" id="2071710"/>
    <lineage>
        <taxon>Bacteria</taxon>
        <taxon>Pseudomonadati</taxon>
        <taxon>Pseudomonadota</taxon>
        <taxon>Gammaproteobacteria</taxon>
        <taxon>Enterobacterales</taxon>
        <taxon>Enterobacteriaceae</taxon>
        <taxon>Enterobacter</taxon>
        <taxon>Enterobacter cloacae complex</taxon>
    </lineage>
</organism>
<sequence>MSSIVDKPFSSLPQPKSGWQLFKNLAFGTLTPGLAWQNPAYRRKFMLRSLATPISTARLLTSLAKQPRLMQMLQVQPGLPCRLHRPWLTVKMDRQHALESLNWHYQTLSRQLPATLLAGYLSKPGYTLLTLTGKEEQQFTVRLCADAFLDKEGEATLAFCDRHNTVLAEMTFTLCQFAGKTTLFIGGLQGAKAHVPHELIQGATKACHGLFPKRLLLEAAMTLGAAFPVEQIVAVSNATHIYRSWRYRKKKEGKLLADYDSFWVSIGGEKQDNGHFLLPLAMPRKPMEEIASKKRAEYRRRYELLDSLIQQVNQATQR</sequence>
<dbReference type="OrthoDB" id="6835762at2"/>
<evidence type="ECO:0008006" key="3">
    <source>
        <dbReference type="Google" id="ProtNLM"/>
    </source>
</evidence>
<dbReference type="PATRIC" id="fig|1619248.3.peg.2198"/>
<dbReference type="EMBL" id="JZYX01000003">
    <property type="protein sequence ID" value="KJN32279.1"/>
    <property type="molecule type" value="Genomic_DNA"/>
</dbReference>
<dbReference type="Proteomes" id="UP000033352">
    <property type="component" value="Unassembled WGS sequence"/>
</dbReference>
<dbReference type="RefSeq" id="WP_045284512.1">
    <property type="nucleotide sequence ID" value="NZ_JZYX01000003.1"/>
</dbReference>
<name>A0A0F1BG79_9ENTR</name>
<protein>
    <recommendedName>
        <fullName evidence="3">Virulence factor VirK</fullName>
    </recommendedName>
</protein>
<evidence type="ECO:0000313" key="2">
    <source>
        <dbReference type="Proteomes" id="UP000033352"/>
    </source>
</evidence>
<reference evidence="1 2" key="1">
    <citation type="submission" date="2015-03" db="EMBL/GenBank/DDBJ databases">
        <authorList>
            <person name="McCorrison J."/>
            <person name="Sanka R."/>
            <person name="Adams M."/>
            <person name="Brinkac L."/>
            <person name="Nierman W."/>
            <person name="Sutton G."/>
            <person name="Nelson K."/>
            <person name="Kiedrowski L."/>
            <person name="Guerrero D."/>
            <person name="Bonomo R."/>
        </authorList>
    </citation>
    <scope>NUCLEOTIDE SEQUENCE [LARGE SCALE GENOMIC DNA]</scope>
    <source>
        <strain evidence="1 2">35699</strain>
    </source>
</reference>
<proteinExistence type="predicted"/>
<dbReference type="PANTHER" id="PTHR38785:SF1">
    <property type="entry name" value="HOMOLOG OF VIRK"/>
    <property type="match status" value="1"/>
</dbReference>
<gene>
    <name evidence="1" type="ORF">SS37_01625</name>
</gene>
<comment type="caution">
    <text evidence="1">The sequence shown here is derived from an EMBL/GenBank/DDBJ whole genome shotgun (WGS) entry which is preliminary data.</text>
</comment>
<dbReference type="GO" id="GO:0006974">
    <property type="term" value="P:DNA damage response"/>
    <property type="evidence" value="ECO:0007669"/>
    <property type="project" value="TreeGrafter"/>
</dbReference>
<evidence type="ECO:0000313" key="1">
    <source>
        <dbReference type="EMBL" id="KJN32279.1"/>
    </source>
</evidence>
<dbReference type="Pfam" id="PF04393">
    <property type="entry name" value="DUF535"/>
    <property type="match status" value="1"/>
</dbReference>